<dbReference type="GO" id="GO:0006402">
    <property type="term" value="P:mRNA catabolic process"/>
    <property type="evidence" value="ECO:0007669"/>
    <property type="project" value="TreeGrafter"/>
</dbReference>
<comment type="caution">
    <text evidence="2">The sequence shown here is derived from an EMBL/GenBank/DDBJ whole genome shotgun (WGS) entry which is preliminary data.</text>
</comment>
<dbReference type="PANTHER" id="PTHR23355">
    <property type="entry name" value="RIBONUCLEASE"/>
    <property type="match status" value="1"/>
</dbReference>
<sequence length="319" mass="35697">MLWCDVLEWEALAFPERCLEIRALDGDAVVVEILPTKGSQKHGKVVFVSEMSGTRQVIGTLTRKGRKNAATPLQRIQLTMKPLDRLRFPMIRIPFTAVPDGLKTTVLDQRGNKRVKYLAEVTEWAVYQKDPVARIITCLNPERLRTLGTANGSSASADSDDEVEEDESSIQTTEEADSAITESSSKKEQREDFRDDFTLSIEQADGKSRPHALSCRSLGHEVFRVGIHICDMASHVSASAEASCFWDPSTDCRAHSAVFTITGEGDVLDYREAQGDIRSCSKLCHREAPDMIDEPKEALRQFSRSAWFVRLNGADYKDR</sequence>
<dbReference type="STRING" id="947166.A0A1D1VKW1"/>
<organism evidence="2 3">
    <name type="scientific">Ramazzottius varieornatus</name>
    <name type="common">Water bear</name>
    <name type="synonym">Tardigrade</name>
    <dbReference type="NCBI Taxonomy" id="947166"/>
    <lineage>
        <taxon>Eukaryota</taxon>
        <taxon>Metazoa</taxon>
        <taxon>Ecdysozoa</taxon>
        <taxon>Tardigrada</taxon>
        <taxon>Eutardigrada</taxon>
        <taxon>Parachela</taxon>
        <taxon>Hypsibioidea</taxon>
        <taxon>Ramazzottiidae</taxon>
        <taxon>Ramazzottius</taxon>
    </lineage>
</organism>
<dbReference type="InterPro" id="IPR012340">
    <property type="entry name" value="NA-bd_OB-fold"/>
</dbReference>
<dbReference type="EMBL" id="BDGG01000005">
    <property type="protein sequence ID" value="GAU99563.1"/>
    <property type="molecule type" value="Genomic_DNA"/>
</dbReference>
<evidence type="ECO:0000313" key="3">
    <source>
        <dbReference type="Proteomes" id="UP000186922"/>
    </source>
</evidence>
<feature type="compositionally biased region" description="Acidic residues" evidence="1">
    <location>
        <begin position="158"/>
        <end position="168"/>
    </location>
</feature>
<protein>
    <submittedName>
        <fullName evidence="2">Uncharacterized protein</fullName>
    </submittedName>
</protein>
<proteinExistence type="predicted"/>
<feature type="region of interest" description="Disordered" evidence="1">
    <location>
        <begin position="147"/>
        <end position="193"/>
    </location>
</feature>
<accession>A0A1D1VKW1</accession>
<feature type="compositionally biased region" description="Basic and acidic residues" evidence="1">
    <location>
        <begin position="184"/>
        <end position="193"/>
    </location>
</feature>
<keyword evidence="3" id="KW-1185">Reference proteome</keyword>
<dbReference type="OrthoDB" id="372421at2759"/>
<dbReference type="GO" id="GO:0010587">
    <property type="term" value="P:miRNA catabolic process"/>
    <property type="evidence" value="ECO:0007669"/>
    <property type="project" value="TreeGrafter"/>
</dbReference>
<dbReference type="AlphaFoldDB" id="A0A1D1VKW1"/>
<gene>
    <name evidence="2" type="primary">RvY_10548</name>
    <name evidence="2" type="synonym">RvY_10548.1</name>
    <name evidence="2" type="ORF">RvY_10548-1</name>
</gene>
<dbReference type="SUPFAM" id="SSF50249">
    <property type="entry name" value="Nucleic acid-binding proteins"/>
    <property type="match status" value="1"/>
</dbReference>
<dbReference type="PANTHER" id="PTHR23355:SF9">
    <property type="entry name" value="DIS3-LIKE EXONUCLEASE 2"/>
    <property type="match status" value="1"/>
</dbReference>
<name>A0A1D1VKW1_RAMVA</name>
<dbReference type="GO" id="GO:0000175">
    <property type="term" value="F:3'-5'-RNA exonuclease activity"/>
    <property type="evidence" value="ECO:0007669"/>
    <property type="project" value="TreeGrafter"/>
</dbReference>
<evidence type="ECO:0000256" key="1">
    <source>
        <dbReference type="SAM" id="MobiDB-lite"/>
    </source>
</evidence>
<reference evidence="2 3" key="1">
    <citation type="journal article" date="2016" name="Nat. Commun.">
        <title>Extremotolerant tardigrade genome and improved radiotolerance of human cultured cells by tardigrade-unique protein.</title>
        <authorList>
            <person name="Hashimoto T."/>
            <person name="Horikawa D.D."/>
            <person name="Saito Y."/>
            <person name="Kuwahara H."/>
            <person name="Kozuka-Hata H."/>
            <person name="Shin-I T."/>
            <person name="Minakuchi Y."/>
            <person name="Ohishi K."/>
            <person name="Motoyama A."/>
            <person name="Aizu T."/>
            <person name="Enomoto A."/>
            <person name="Kondo K."/>
            <person name="Tanaka S."/>
            <person name="Hara Y."/>
            <person name="Koshikawa S."/>
            <person name="Sagara H."/>
            <person name="Miura T."/>
            <person name="Yokobori S."/>
            <person name="Miyagawa K."/>
            <person name="Suzuki Y."/>
            <person name="Kubo T."/>
            <person name="Oyama M."/>
            <person name="Kohara Y."/>
            <person name="Fujiyama A."/>
            <person name="Arakawa K."/>
            <person name="Katayama T."/>
            <person name="Toyoda A."/>
            <person name="Kunieda T."/>
        </authorList>
    </citation>
    <scope>NUCLEOTIDE SEQUENCE [LARGE SCALE GENOMIC DNA]</scope>
    <source>
        <strain evidence="2 3">YOKOZUNA-1</strain>
    </source>
</reference>
<dbReference type="GO" id="GO:0000932">
    <property type="term" value="C:P-body"/>
    <property type="evidence" value="ECO:0007669"/>
    <property type="project" value="TreeGrafter"/>
</dbReference>
<dbReference type="Proteomes" id="UP000186922">
    <property type="component" value="Unassembled WGS sequence"/>
</dbReference>
<evidence type="ECO:0000313" key="2">
    <source>
        <dbReference type="EMBL" id="GAU99563.1"/>
    </source>
</evidence>
<dbReference type="InterPro" id="IPR050180">
    <property type="entry name" value="RNR_Ribonuclease"/>
</dbReference>